<comment type="pathway">
    <text evidence="3">Hormone biosynthesis.</text>
</comment>
<proteinExistence type="inferred from homology"/>
<evidence type="ECO:0000256" key="4">
    <source>
        <dbReference type="ARBA" id="ARBA00022692"/>
    </source>
</evidence>
<dbReference type="InterPro" id="IPR036922">
    <property type="entry name" value="Rieske_2Fe-2S_sf"/>
</dbReference>
<dbReference type="UniPathway" id="UPA01020"/>
<feature type="domain" description="Rieske" evidence="18">
    <location>
        <begin position="57"/>
        <end position="160"/>
    </location>
</feature>
<keyword evidence="20" id="KW-1185">Reference proteome</keyword>
<keyword evidence="11 17" id="KW-0472">Membrane</keyword>
<dbReference type="GO" id="GO:0008203">
    <property type="term" value="P:cholesterol metabolic process"/>
    <property type="evidence" value="ECO:0007669"/>
    <property type="project" value="InterPro"/>
</dbReference>
<dbReference type="GO" id="GO:0170056">
    <property type="term" value="F:cholesterol 7-desaturase [NAD(P)H] activity"/>
    <property type="evidence" value="ECO:0007669"/>
    <property type="project" value="UniProtKB-EC"/>
</dbReference>
<keyword evidence="9" id="KW-0408">Iron</keyword>
<dbReference type="PANTHER" id="PTHR21266:SF32">
    <property type="entry name" value="CHOLESTEROL 7-DESATURASE NVD"/>
    <property type="match status" value="1"/>
</dbReference>
<evidence type="ECO:0000256" key="8">
    <source>
        <dbReference type="ARBA" id="ARBA00023002"/>
    </source>
</evidence>
<dbReference type="OrthoDB" id="426882at2759"/>
<comment type="catalytic activity">
    <reaction evidence="15">
        <text>cholesterol + NADH + O2 + H(+) = 7-dehydrocholesterol + NAD(+) + 2 H2O</text>
        <dbReference type="Rhea" id="RHEA:51644"/>
        <dbReference type="ChEBI" id="CHEBI:15377"/>
        <dbReference type="ChEBI" id="CHEBI:15378"/>
        <dbReference type="ChEBI" id="CHEBI:15379"/>
        <dbReference type="ChEBI" id="CHEBI:16113"/>
        <dbReference type="ChEBI" id="CHEBI:17759"/>
        <dbReference type="ChEBI" id="CHEBI:57540"/>
        <dbReference type="ChEBI" id="CHEBI:57945"/>
        <dbReference type="EC" id="1.14.19.21"/>
    </reaction>
    <physiologicalReaction direction="left-to-right" evidence="15">
        <dbReference type="Rhea" id="RHEA:51645"/>
    </physiologicalReaction>
</comment>
<dbReference type="Pfam" id="PF00355">
    <property type="entry name" value="Rieske"/>
    <property type="match status" value="1"/>
</dbReference>
<dbReference type="EC" id="1.14.19.21" evidence="14"/>
<dbReference type="InterPro" id="IPR017941">
    <property type="entry name" value="Rieske_2Fe-2S"/>
</dbReference>
<dbReference type="Proteomes" id="UP000694866">
    <property type="component" value="Unplaced"/>
</dbReference>
<evidence type="ECO:0000256" key="12">
    <source>
        <dbReference type="ARBA" id="ARBA00025712"/>
    </source>
</evidence>
<dbReference type="GO" id="GO:0051537">
    <property type="term" value="F:2 iron, 2 sulfur cluster binding"/>
    <property type="evidence" value="ECO:0007669"/>
    <property type="project" value="UniProtKB-KW"/>
</dbReference>
<dbReference type="EMBL" id="GBYB01009552">
    <property type="protein sequence ID" value="JAG79319.1"/>
    <property type="molecule type" value="Transcribed_RNA"/>
</dbReference>
<evidence type="ECO:0000256" key="5">
    <source>
        <dbReference type="ARBA" id="ARBA00022714"/>
    </source>
</evidence>
<evidence type="ECO:0000313" key="19">
    <source>
        <dbReference type="EMBL" id="JAG79319.1"/>
    </source>
</evidence>
<keyword evidence="10" id="KW-0411">Iron-sulfur</keyword>
<protein>
    <recommendedName>
        <fullName evidence="14">cholesterol 7-desaturase</fullName>
        <ecNumber evidence="14">1.14.19.21</ecNumber>
    </recommendedName>
</protein>
<dbReference type="SUPFAM" id="SSF50022">
    <property type="entry name" value="ISP domain"/>
    <property type="match status" value="1"/>
</dbReference>
<comment type="similarity">
    <text evidence="13">Belongs to the cholesterol 7-desaturase family.</text>
</comment>
<dbReference type="PANTHER" id="PTHR21266">
    <property type="entry name" value="IRON-SULFUR DOMAIN CONTAINING PROTEIN"/>
    <property type="match status" value="1"/>
</dbReference>
<keyword evidence="4 17" id="KW-0812">Transmembrane</keyword>
<dbReference type="AlphaFoldDB" id="A0A0C9R9F7"/>
<evidence type="ECO:0000256" key="17">
    <source>
        <dbReference type="SAM" id="Phobius"/>
    </source>
</evidence>
<dbReference type="InterPro" id="IPR045605">
    <property type="entry name" value="KshA-like_C"/>
</dbReference>
<dbReference type="GeneID" id="105262869"/>
<evidence type="ECO:0000256" key="2">
    <source>
        <dbReference type="ARBA" id="ARBA00004370"/>
    </source>
</evidence>
<evidence type="ECO:0000256" key="7">
    <source>
        <dbReference type="ARBA" id="ARBA00022989"/>
    </source>
</evidence>
<reference evidence="21" key="2">
    <citation type="submission" date="2025-04" db="UniProtKB">
        <authorList>
            <consortium name="RefSeq"/>
        </authorList>
    </citation>
    <scope>IDENTIFICATION</scope>
    <source>
        <strain evidence="21">USDA-PBARC FA_bdor</strain>
        <tissue evidence="21">Whole organism</tissue>
    </source>
</reference>
<evidence type="ECO:0000313" key="20">
    <source>
        <dbReference type="Proteomes" id="UP000694866"/>
    </source>
</evidence>
<sequence length="388" mass="44945">MISWLEILVWLGLPVLIYFGFFWRINWVRHLDHKKRFYARVDYRRSRQCNPVYPNGWFAILDSHELKKKEVKHVSALGENLAVYRTKKGEVHILDAYCPHLGANMAEGGKVIGNCLQCPFHDWSFRPDGNCDNIPYSNKIPPNAKVRAWKSLEVNNLIFMWYHAEMEDPGWYPEPIAQIADGSYRCQGRNEYHISAHIQEIPENGADWAHLTALHGPAILVNSFLPGLFHHSWTATDWQPRQSHDGTPGCPHEAYLTLSHDVVLFGKFSILKLHITAVQIGPGYVHLTVNTSVGPMFIVQTVTPIEPFLLRVTHSVYCAPWNALFGKIIFLGECIMFERDVHIWNHKEFLKNPLLLPEEKKIKAFRKWYSQFYSPNSPTYQSIKSLEW</sequence>
<keyword evidence="7 17" id="KW-1133">Transmembrane helix</keyword>
<evidence type="ECO:0000256" key="10">
    <source>
        <dbReference type="ARBA" id="ARBA00023014"/>
    </source>
</evidence>
<evidence type="ECO:0000256" key="3">
    <source>
        <dbReference type="ARBA" id="ARBA00004972"/>
    </source>
</evidence>
<evidence type="ECO:0000256" key="9">
    <source>
        <dbReference type="ARBA" id="ARBA00023004"/>
    </source>
</evidence>
<comment type="subcellular location">
    <subcellularLocation>
        <location evidence="2">Membrane</location>
    </subcellularLocation>
</comment>
<evidence type="ECO:0000256" key="1">
    <source>
        <dbReference type="ARBA" id="ARBA00001962"/>
    </source>
</evidence>
<dbReference type="PROSITE" id="PS51296">
    <property type="entry name" value="RIESKE"/>
    <property type="match status" value="1"/>
</dbReference>
<dbReference type="InterPro" id="IPR050584">
    <property type="entry name" value="Cholesterol_7-desaturase"/>
</dbReference>
<evidence type="ECO:0000256" key="11">
    <source>
        <dbReference type="ARBA" id="ARBA00023136"/>
    </source>
</evidence>
<dbReference type="Gene3D" id="2.102.10.10">
    <property type="entry name" value="Rieske [2Fe-2S] iron-sulphur domain"/>
    <property type="match status" value="1"/>
</dbReference>
<evidence type="ECO:0000256" key="6">
    <source>
        <dbReference type="ARBA" id="ARBA00022723"/>
    </source>
</evidence>
<comment type="catalytic activity">
    <reaction evidence="16">
        <text>cholesterol + NADPH + O2 + H(+) = 7-dehydrocholesterol + NADP(+) + 2 H2O</text>
        <dbReference type="Rhea" id="RHEA:45024"/>
        <dbReference type="ChEBI" id="CHEBI:15377"/>
        <dbReference type="ChEBI" id="CHEBI:15378"/>
        <dbReference type="ChEBI" id="CHEBI:15379"/>
        <dbReference type="ChEBI" id="CHEBI:16113"/>
        <dbReference type="ChEBI" id="CHEBI:17759"/>
        <dbReference type="ChEBI" id="CHEBI:57783"/>
        <dbReference type="ChEBI" id="CHEBI:58349"/>
        <dbReference type="EC" id="1.14.19.21"/>
    </reaction>
    <physiologicalReaction direction="left-to-right" evidence="16">
        <dbReference type="Rhea" id="RHEA:45025"/>
    </physiologicalReaction>
</comment>
<comment type="cofactor">
    <cofactor evidence="1">
        <name>Fe cation</name>
        <dbReference type="ChEBI" id="CHEBI:24875"/>
    </cofactor>
</comment>
<dbReference type="KEGG" id="fas:105262869"/>
<evidence type="ECO:0000256" key="14">
    <source>
        <dbReference type="ARBA" id="ARBA00026095"/>
    </source>
</evidence>
<dbReference type="GO" id="GO:0046872">
    <property type="term" value="F:metal ion binding"/>
    <property type="evidence" value="ECO:0007669"/>
    <property type="project" value="UniProtKB-KW"/>
</dbReference>
<keyword evidence="6" id="KW-0479">Metal-binding</keyword>
<comment type="pathway">
    <text evidence="12">Steroid hormone biosynthesis; dafachronic acid biosynthesis.</text>
</comment>
<keyword evidence="5" id="KW-0001">2Fe-2S</keyword>
<dbReference type="Gene3D" id="3.90.380.10">
    <property type="entry name" value="Naphthalene 1,2-dioxygenase Alpha Subunit, Chain A, domain 1"/>
    <property type="match status" value="1"/>
</dbReference>
<evidence type="ECO:0000313" key="21">
    <source>
        <dbReference type="RefSeq" id="XP_011297014.1"/>
    </source>
</evidence>
<evidence type="ECO:0000256" key="13">
    <source>
        <dbReference type="ARBA" id="ARBA00025729"/>
    </source>
</evidence>
<feature type="transmembrane region" description="Helical" evidence="17">
    <location>
        <begin position="7"/>
        <end position="27"/>
    </location>
</feature>
<evidence type="ECO:0000259" key="18">
    <source>
        <dbReference type="PROSITE" id="PS51296"/>
    </source>
</evidence>
<dbReference type="RefSeq" id="XP_011297014.1">
    <property type="nucleotide sequence ID" value="XM_011298712.1"/>
</dbReference>
<accession>A0A9R1TU92</accession>
<gene>
    <name evidence="19" type="primary">kshA</name>
    <name evidence="21" type="synonym">LOC105262869</name>
    <name evidence="19" type="ORF">g.4647</name>
</gene>
<dbReference type="SUPFAM" id="SSF55961">
    <property type="entry name" value="Bet v1-like"/>
    <property type="match status" value="1"/>
</dbReference>
<evidence type="ECO:0000256" key="16">
    <source>
        <dbReference type="ARBA" id="ARBA00049548"/>
    </source>
</evidence>
<reference evidence="19" key="1">
    <citation type="submission" date="2015-01" db="EMBL/GenBank/DDBJ databases">
        <title>Transcriptome Assembly of Fopius arisanus.</title>
        <authorList>
            <person name="Geib S."/>
        </authorList>
    </citation>
    <scope>NUCLEOTIDE SEQUENCE</scope>
</reference>
<dbReference type="GO" id="GO:0005737">
    <property type="term" value="C:cytoplasm"/>
    <property type="evidence" value="ECO:0007669"/>
    <property type="project" value="TreeGrafter"/>
</dbReference>
<organism evidence="19">
    <name type="scientific">Fopius arisanus</name>
    <dbReference type="NCBI Taxonomy" id="64838"/>
    <lineage>
        <taxon>Eukaryota</taxon>
        <taxon>Metazoa</taxon>
        <taxon>Ecdysozoa</taxon>
        <taxon>Arthropoda</taxon>
        <taxon>Hexapoda</taxon>
        <taxon>Insecta</taxon>
        <taxon>Pterygota</taxon>
        <taxon>Neoptera</taxon>
        <taxon>Endopterygota</taxon>
        <taxon>Hymenoptera</taxon>
        <taxon>Apocrita</taxon>
        <taxon>Ichneumonoidea</taxon>
        <taxon>Braconidae</taxon>
        <taxon>Opiinae</taxon>
        <taxon>Fopius</taxon>
    </lineage>
</organism>
<dbReference type="GO" id="GO:0016020">
    <property type="term" value="C:membrane"/>
    <property type="evidence" value="ECO:0007669"/>
    <property type="project" value="UniProtKB-SubCell"/>
</dbReference>
<evidence type="ECO:0000256" key="15">
    <source>
        <dbReference type="ARBA" id="ARBA00047853"/>
    </source>
</evidence>
<keyword evidence="8" id="KW-0560">Oxidoreductase</keyword>
<dbReference type="Pfam" id="PF19298">
    <property type="entry name" value="KshA_C"/>
    <property type="match status" value="1"/>
</dbReference>
<accession>A0A0C9R9F7</accession>
<name>A0A0C9R9F7_9HYME</name>